<keyword evidence="3" id="KW-1185">Reference proteome</keyword>
<dbReference type="Proteomes" id="UP000317648">
    <property type="component" value="Chromosome"/>
</dbReference>
<dbReference type="KEGG" id="lcre:Pla8534_58120"/>
<accession>A0A518E1K9</accession>
<organism evidence="2 3">
    <name type="scientific">Lignipirellula cremea</name>
    <dbReference type="NCBI Taxonomy" id="2528010"/>
    <lineage>
        <taxon>Bacteria</taxon>
        <taxon>Pseudomonadati</taxon>
        <taxon>Planctomycetota</taxon>
        <taxon>Planctomycetia</taxon>
        <taxon>Pirellulales</taxon>
        <taxon>Pirellulaceae</taxon>
        <taxon>Lignipirellula</taxon>
    </lineage>
</organism>
<evidence type="ECO:0000313" key="2">
    <source>
        <dbReference type="EMBL" id="QDU97953.1"/>
    </source>
</evidence>
<name>A0A518E1K9_9BACT</name>
<reference evidence="2 3" key="1">
    <citation type="submission" date="2019-02" db="EMBL/GenBank/DDBJ databases">
        <title>Deep-cultivation of Planctomycetes and their phenomic and genomic characterization uncovers novel biology.</title>
        <authorList>
            <person name="Wiegand S."/>
            <person name="Jogler M."/>
            <person name="Boedeker C."/>
            <person name="Pinto D."/>
            <person name="Vollmers J."/>
            <person name="Rivas-Marin E."/>
            <person name="Kohn T."/>
            <person name="Peeters S.H."/>
            <person name="Heuer A."/>
            <person name="Rast P."/>
            <person name="Oberbeckmann S."/>
            <person name="Bunk B."/>
            <person name="Jeske O."/>
            <person name="Meyerdierks A."/>
            <person name="Storesund J.E."/>
            <person name="Kallscheuer N."/>
            <person name="Luecker S."/>
            <person name="Lage O.M."/>
            <person name="Pohl T."/>
            <person name="Merkel B.J."/>
            <person name="Hornburger P."/>
            <person name="Mueller R.-W."/>
            <person name="Bruemmer F."/>
            <person name="Labrenz M."/>
            <person name="Spormann A.M."/>
            <person name="Op den Camp H."/>
            <person name="Overmann J."/>
            <person name="Amann R."/>
            <person name="Jetten M.S.M."/>
            <person name="Mascher T."/>
            <person name="Medema M.H."/>
            <person name="Devos D.P."/>
            <person name="Kaster A.-K."/>
            <person name="Ovreas L."/>
            <person name="Rohde M."/>
            <person name="Galperin M.Y."/>
            <person name="Jogler C."/>
        </authorList>
    </citation>
    <scope>NUCLEOTIDE SEQUENCE [LARGE SCALE GENOMIC DNA]</scope>
    <source>
        <strain evidence="2 3">Pla85_3_4</strain>
    </source>
</reference>
<evidence type="ECO:0000313" key="3">
    <source>
        <dbReference type="Proteomes" id="UP000317648"/>
    </source>
</evidence>
<keyword evidence="1" id="KW-0732">Signal</keyword>
<dbReference type="AlphaFoldDB" id="A0A518E1K9"/>
<dbReference type="EMBL" id="CP036433">
    <property type="protein sequence ID" value="QDU97953.1"/>
    <property type="molecule type" value="Genomic_DNA"/>
</dbReference>
<protein>
    <submittedName>
        <fullName evidence="2">Uncharacterized protein</fullName>
    </submittedName>
</protein>
<sequence length="82" mass="8917" precursor="true">MWRAFLLAFAASALLLGVESLAVERVVLNQKVEAKAEGLFNSANFGGPKMKSREFVIPEWAPWSLLSGGAITLIYTFAASKE</sequence>
<proteinExistence type="predicted"/>
<evidence type="ECO:0000256" key="1">
    <source>
        <dbReference type="SAM" id="SignalP"/>
    </source>
</evidence>
<dbReference type="RefSeq" id="WP_145056778.1">
    <property type="nucleotide sequence ID" value="NZ_CP036433.1"/>
</dbReference>
<dbReference type="OrthoDB" id="280018at2"/>
<feature type="chain" id="PRO_5022004620" evidence="1">
    <location>
        <begin position="23"/>
        <end position="82"/>
    </location>
</feature>
<feature type="signal peptide" evidence="1">
    <location>
        <begin position="1"/>
        <end position="22"/>
    </location>
</feature>
<gene>
    <name evidence="2" type="ORF">Pla8534_58120</name>
</gene>